<feature type="region of interest" description="Disordered" evidence="2">
    <location>
        <begin position="466"/>
        <end position="515"/>
    </location>
</feature>
<evidence type="ECO:0000256" key="4">
    <source>
        <dbReference type="SAM" id="SignalP"/>
    </source>
</evidence>
<dbReference type="EMBL" id="SNRW01002803">
    <property type="protein sequence ID" value="KAA6391670.1"/>
    <property type="molecule type" value="Genomic_DNA"/>
</dbReference>
<feature type="compositionally biased region" description="Basic residues" evidence="2">
    <location>
        <begin position="506"/>
        <end position="515"/>
    </location>
</feature>
<dbReference type="InterPro" id="IPR000668">
    <property type="entry name" value="Peptidase_C1A_C"/>
</dbReference>
<name>A0A5J4WA31_9EUKA</name>
<dbReference type="SUPFAM" id="SSF54001">
    <property type="entry name" value="Cysteine proteinases"/>
    <property type="match status" value="1"/>
</dbReference>
<accession>A0A5J4WA31</accession>
<feature type="domain" description="Peptidase C1A papain C-terminal" evidence="5">
    <location>
        <begin position="46"/>
        <end position="289"/>
    </location>
</feature>
<evidence type="ECO:0000313" key="6">
    <source>
        <dbReference type="EMBL" id="KAA6391670.1"/>
    </source>
</evidence>
<feature type="compositionally biased region" description="Acidic residues" evidence="2">
    <location>
        <begin position="490"/>
        <end position="499"/>
    </location>
</feature>
<feature type="chain" id="PRO_5023880126" evidence="4">
    <location>
        <begin position="17"/>
        <end position="515"/>
    </location>
</feature>
<organism evidence="6 7">
    <name type="scientific">Streblomastix strix</name>
    <dbReference type="NCBI Taxonomy" id="222440"/>
    <lineage>
        <taxon>Eukaryota</taxon>
        <taxon>Metamonada</taxon>
        <taxon>Preaxostyla</taxon>
        <taxon>Oxymonadida</taxon>
        <taxon>Streblomastigidae</taxon>
        <taxon>Streblomastix</taxon>
    </lineage>
</organism>
<dbReference type="InterPro" id="IPR025660">
    <property type="entry name" value="Pept_his_AS"/>
</dbReference>
<dbReference type="OrthoDB" id="640249at2759"/>
<dbReference type="PANTHER" id="PTHR12411">
    <property type="entry name" value="CYSTEINE PROTEASE FAMILY C1-RELATED"/>
    <property type="match status" value="1"/>
</dbReference>
<feature type="signal peptide" evidence="4">
    <location>
        <begin position="1"/>
        <end position="16"/>
    </location>
</feature>
<dbReference type="InterPro" id="IPR000169">
    <property type="entry name" value="Pept_cys_AS"/>
</dbReference>
<dbReference type="Gene3D" id="3.90.70.10">
    <property type="entry name" value="Cysteine proteinases"/>
    <property type="match status" value="1"/>
</dbReference>
<dbReference type="InterPro" id="IPR038765">
    <property type="entry name" value="Papain-like_cys_pep_sf"/>
</dbReference>
<reference evidence="6 7" key="1">
    <citation type="submission" date="2019-03" db="EMBL/GenBank/DDBJ databases">
        <title>Single cell metagenomics reveals metabolic interactions within the superorganism composed of flagellate Streblomastix strix and complex community of Bacteroidetes bacteria on its surface.</title>
        <authorList>
            <person name="Treitli S.C."/>
            <person name="Kolisko M."/>
            <person name="Husnik F."/>
            <person name="Keeling P."/>
            <person name="Hampl V."/>
        </authorList>
    </citation>
    <scope>NUCLEOTIDE SEQUENCE [LARGE SCALE GENOMIC DNA]</scope>
    <source>
        <strain evidence="6">ST1C</strain>
    </source>
</reference>
<gene>
    <name evidence="6" type="ORF">EZS28_012804</name>
</gene>
<keyword evidence="4" id="KW-0732">Signal</keyword>
<comment type="caution">
    <text evidence="6">The sequence shown here is derived from an EMBL/GenBank/DDBJ whole genome shotgun (WGS) entry which is preliminary data.</text>
</comment>
<sequence>MLLLTFIVASIALANCKFLKSFDELLNILPILKPRAHLSKQSNEDFPAQFDSRTKYEQCLALNTIQDQGNCGSCWSFSSAGAAADAMCVANMSIFIPSIQRQICCDTGCLDLILPQCNYGCNGGMLTKAGLFIETDGLVEEQCIPYKSESEDKCYKTCISQTPNETEYQQIDFNEEVKYIVHKGLYAYVQILDITEEDIMRGIMSSGSVAVSMMVYDNFQEYTDGIYTEISGSLLGGHGVKLIGWGVEDNIPYWILQNSWGKSWGMDGYCKYLRGYDLGNIESQLIYFRNIPPPSSGLSVQGQFAIYMLSFFAVAMISSFLIFFVAKRYYSGKQKRENALSIERVKEKRLKNNRIIQPAQQGINSGVMQQQTVGSGVVYRNIGQGSEFQSNVRSSIDSNSSERDRLMIPIQSSTLQQPFSISPANSNLLMITPDSQHNQQAASSLTNNNQSGSAFSTTFFDSLDNDTSQKKNISGKQRVQNEEEKGLIGNEDDDEEDDRAEAILGRHAKKKHGGK</sequence>
<dbReference type="Proteomes" id="UP000324800">
    <property type="component" value="Unassembled WGS sequence"/>
</dbReference>
<comment type="similarity">
    <text evidence="1">Belongs to the peptidase C1 family.</text>
</comment>
<evidence type="ECO:0000313" key="7">
    <source>
        <dbReference type="Proteomes" id="UP000324800"/>
    </source>
</evidence>
<keyword evidence="3" id="KW-0472">Membrane</keyword>
<keyword evidence="3" id="KW-1133">Transmembrane helix</keyword>
<dbReference type="PROSITE" id="PS00139">
    <property type="entry name" value="THIOL_PROTEASE_CYS"/>
    <property type="match status" value="1"/>
</dbReference>
<proteinExistence type="inferred from homology"/>
<evidence type="ECO:0000256" key="1">
    <source>
        <dbReference type="ARBA" id="ARBA00008455"/>
    </source>
</evidence>
<dbReference type="SMART" id="SM00645">
    <property type="entry name" value="Pept_C1"/>
    <property type="match status" value="1"/>
</dbReference>
<feature type="transmembrane region" description="Helical" evidence="3">
    <location>
        <begin position="304"/>
        <end position="326"/>
    </location>
</feature>
<evidence type="ECO:0000256" key="2">
    <source>
        <dbReference type="SAM" id="MobiDB-lite"/>
    </source>
</evidence>
<dbReference type="GO" id="GO:0008234">
    <property type="term" value="F:cysteine-type peptidase activity"/>
    <property type="evidence" value="ECO:0007669"/>
    <property type="project" value="InterPro"/>
</dbReference>
<dbReference type="PROSITE" id="PS00639">
    <property type="entry name" value="THIOL_PROTEASE_HIS"/>
    <property type="match status" value="1"/>
</dbReference>
<dbReference type="Pfam" id="PF00112">
    <property type="entry name" value="Peptidase_C1"/>
    <property type="match status" value="1"/>
</dbReference>
<evidence type="ECO:0000256" key="3">
    <source>
        <dbReference type="SAM" id="Phobius"/>
    </source>
</evidence>
<dbReference type="AlphaFoldDB" id="A0A5J4WA31"/>
<dbReference type="GO" id="GO:0006508">
    <property type="term" value="P:proteolysis"/>
    <property type="evidence" value="ECO:0007669"/>
    <property type="project" value="InterPro"/>
</dbReference>
<evidence type="ECO:0000259" key="5">
    <source>
        <dbReference type="SMART" id="SM00645"/>
    </source>
</evidence>
<dbReference type="InterPro" id="IPR013128">
    <property type="entry name" value="Peptidase_C1A"/>
</dbReference>
<dbReference type="PRINTS" id="PR00705">
    <property type="entry name" value="PAPAIN"/>
</dbReference>
<protein>
    <submittedName>
        <fullName evidence="6">Putative cathepsin B</fullName>
    </submittedName>
</protein>
<keyword evidence="3" id="KW-0812">Transmembrane</keyword>